<name>D7FJ12_ECTSI</name>
<organism evidence="14 15">
    <name type="scientific">Ectocarpus siliculosus</name>
    <name type="common">Brown alga</name>
    <name type="synonym">Conferva siliculosa</name>
    <dbReference type="NCBI Taxonomy" id="2880"/>
    <lineage>
        <taxon>Eukaryota</taxon>
        <taxon>Sar</taxon>
        <taxon>Stramenopiles</taxon>
        <taxon>Ochrophyta</taxon>
        <taxon>PX clade</taxon>
        <taxon>Phaeophyceae</taxon>
        <taxon>Ectocarpales</taxon>
        <taxon>Ectocarpaceae</taxon>
        <taxon>Ectocarpus</taxon>
    </lineage>
</organism>
<dbReference type="SUPFAM" id="SSF52374">
    <property type="entry name" value="Nucleotidylyl transferase"/>
    <property type="match status" value="2"/>
</dbReference>
<evidence type="ECO:0000256" key="7">
    <source>
        <dbReference type="ARBA" id="ARBA00023209"/>
    </source>
</evidence>
<evidence type="ECO:0000256" key="4">
    <source>
        <dbReference type="ARBA" id="ARBA00022679"/>
    </source>
</evidence>
<dbReference type="PANTHER" id="PTHR45780:SF2">
    <property type="entry name" value="ETHANOLAMINE-PHOSPHATE CYTIDYLYLTRANSFERASE"/>
    <property type="match status" value="1"/>
</dbReference>
<dbReference type="InterPro" id="IPR004821">
    <property type="entry name" value="Cyt_trans-like"/>
</dbReference>
<evidence type="ECO:0000259" key="13">
    <source>
        <dbReference type="Pfam" id="PF01467"/>
    </source>
</evidence>
<evidence type="ECO:0000256" key="10">
    <source>
        <dbReference type="ARBA" id="ARBA00024221"/>
    </source>
</evidence>
<evidence type="ECO:0000256" key="2">
    <source>
        <dbReference type="ARBA" id="ARBA00010101"/>
    </source>
</evidence>
<keyword evidence="5 14" id="KW-0548">Nucleotidyltransferase</keyword>
<evidence type="ECO:0000256" key="9">
    <source>
        <dbReference type="ARBA" id="ARBA00024191"/>
    </source>
</evidence>
<dbReference type="CDD" id="cd02174">
    <property type="entry name" value="CCT"/>
    <property type="match status" value="1"/>
</dbReference>
<evidence type="ECO:0000256" key="6">
    <source>
        <dbReference type="ARBA" id="ARBA00023098"/>
    </source>
</evidence>
<dbReference type="InterPro" id="IPR041723">
    <property type="entry name" value="CCT"/>
</dbReference>
<dbReference type="InterPro" id="IPR044608">
    <property type="entry name" value="Ect1/PCYT2"/>
</dbReference>
<dbReference type="PANTHER" id="PTHR45780">
    <property type="entry name" value="ETHANOLAMINE-PHOSPHATE CYTIDYLYLTRANSFERASE"/>
    <property type="match status" value="1"/>
</dbReference>
<dbReference type="NCBIfam" id="TIGR00125">
    <property type="entry name" value="cyt_tran_rel"/>
    <property type="match status" value="2"/>
</dbReference>
<dbReference type="GO" id="GO:0006646">
    <property type="term" value="P:phosphatidylethanolamine biosynthetic process"/>
    <property type="evidence" value="ECO:0007669"/>
    <property type="project" value="UniProtKB-UniPathway"/>
</dbReference>
<keyword evidence="12" id="KW-0175">Coiled coil</keyword>
<dbReference type="GO" id="GO:0004306">
    <property type="term" value="F:ethanolamine-phosphate cytidylyltransferase activity"/>
    <property type="evidence" value="ECO:0007669"/>
    <property type="project" value="UniProtKB-EC"/>
</dbReference>
<evidence type="ECO:0000256" key="1">
    <source>
        <dbReference type="ARBA" id="ARBA00005189"/>
    </source>
</evidence>
<dbReference type="InParanoid" id="D7FJ12"/>
<dbReference type="UniPathway" id="UPA00558">
    <property type="reaction ID" value="UER00742"/>
</dbReference>
<comment type="similarity">
    <text evidence="2">Belongs to the cytidylyltransferase family.</text>
</comment>
<comment type="pathway">
    <text evidence="1">Lipid metabolism.</text>
</comment>
<evidence type="ECO:0000313" key="14">
    <source>
        <dbReference type="EMBL" id="CBJ49051.1"/>
    </source>
</evidence>
<dbReference type="Gene3D" id="3.40.50.620">
    <property type="entry name" value="HUPs"/>
    <property type="match status" value="2"/>
</dbReference>
<dbReference type="FunCoup" id="D7FJ12">
    <property type="interactions" value="172"/>
</dbReference>
<dbReference type="Pfam" id="PF01467">
    <property type="entry name" value="CTP_transf_like"/>
    <property type="match status" value="2"/>
</dbReference>
<evidence type="ECO:0000256" key="8">
    <source>
        <dbReference type="ARBA" id="ARBA00023264"/>
    </source>
</evidence>
<keyword evidence="3" id="KW-0444">Lipid biosynthesis</keyword>
<evidence type="ECO:0000256" key="3">
    <source>
        <dbReference type="ARBA" id="ARBA00022516"/>
    </source>
</evidence>
<dbReference type="STRING" id="2880.D7FJ12"/>
<gene>
    <name evidence="14" type="ORF">Esi_0125_0050</name>
</gene>
<evidence type="ECO:0000256" key="12">
    <source>
        <dbReference type="SAM" id="Coils"/>
    </source>
</evidence>
<dbReference type="Proteomes" id="UP000002630">
    <property type="component" value="Linkage Group LG18"/>
</dbReference>
<dbReference type="AlphaFoldDB" id="D7FJ12"/>
<comment type="pathway">
    <text evidence="9">Phospholipid metabolism; phosphatidylethanolamine biosynthesis; phosphatidylethanolamine from ethanolamine: step 2/3.</text>
</comment>
<evidence type="ECO:0000256" key="11">
    <source>
        <dbReference type="ARBA" id="ARBA00031473"/>
    </source>
</evidence>
<dbReference type="OrthoDB" id="40021at2759"/>
<feature type="coiled-coil region" evidence="12">
    <location>
        <begin position="170"/>
        <end position="197"/>
    </location>
</feature>
<dbReference type="EC" id="2.7.7.14" evidence="10"/>
<accession>D7FJ12</accession>
<keyword evidence="15" id="KW-1185">Reference proteome</keyword>
<dbReference type="EMBL" id="FN649743">
    <property type="protein sequence ID" value="CBJ49051.1"/>
    <property type="molecule type" value="Genomic_DNA"/>
</dbReference>
<feature type="domain" description="Cytidyltransferase-like" evidence="13">
    <location>
        <begin position="402"/>
        <end position="491"/>
    </location>
</feature>
<keyword evidence="8" id="KW-1208">Phospholipid metabolism</keyword>
<protein>
    <recommendedName>
        <fullName evidence="10">ethanolamine-phosphate cytidylyltransferase</fullName>
        <ecNumber evidence="10">2.7.7.14</ecNumber>
    </recommendedName>
    <alternativeName>
        <fullName evidence="11">CTP:phosphoethanolamine cytidylyltransferase</fullName>
    </alternativeName>
</protein>
<dbReference type="GO" id="GO:0005737">
    <property type="term" value="C:cytoplasm"/>
    <property type="evidence" value="ECO:0007669"/>
    <property type="project" value="TreeGrafter"/>
</dbReference>
<dbReference type="EMBL" id="FN647904">
    <property type="protein sequence ID" value="CBJ49051.1"/>
    <property type="molecule type" value="Genomic_DNA"/>
</dbReference>
<feature type="domain" description="Cytidyltransferase-like" evidence="13">
    <location>
        <begin position="211"/>
        <end position="338"/>
    </location>
</feature>
<evidence type="ECO:0000313" key="15">
    <source>
        <dbReference type="Proteomes" id="UP000002630"/>
    </source>
</evidence>
<keyword evidence="4 14" id="KW-0808">Transferase</keyword>
<reference evidence="14 15" key="1">
    <citation type="journal article" date="2010" name="Nature">
        <title>The Ectocarpus genome and the independent evolution of multicellularity in brown algae.</title>
        <authorList>
            <person name="Cock J.M."/>
            <person name="Sterck L."/>
            <person name="Rouze P."/>
            <person name="Scornet D."/>
            <person name="Allen A.E."/>
            <person name="Amoutzias G."/>
            <person name="Anthouard V."/>
            <person name="Artiguenave F."/>
            <person name="Aury J.M."/>
            <person name="Badger J.H."/>
            <person name="Beszteri B."/>
            <person name="Billiau K."/>
            <person name="Bonnet E."/>
            <person name="Bothwell J.H."/>
            <person name="Bowler C."/>
            <person name="Boyen C."/>
            <person name="Brownlee C."/>
            <person name="Carrano C.J."/>
            <person name="Charrier B."/>
            <person name="Cho G.Y."/>
            <person name="Coelho S.M."/>
            <person name="Collen J."/>
            <person name="Corre E."/>
            <person name="Da Silva C."/>
            <person name="Delage L."/>
            <person name="Delaroque N."/>
            <person name="Dittami S.M."/>
            <person name="Doulbeau S."/>
            <person name="Elias M."/>
            <person name="Farnham G."/>
            <person name="Gachon C.M."/>
            <person name="Gschloessl B."/>
            <person name="Heesch S."/>
            <person name="Jabbari K."/>
            <person name="Jubin C."/>
            <person name="Kawai H."/>
            <person name="Kimura K."/>
            <person name="Kloareg B."/>
            <person name="Kupper F.C."/>
            <person name="Lang D."/>
            <person name="Le Bail A."/>
            <person name="Leblanc C."/>
            <person name="Lerouge P."/>
            <person name="Lohr M."/>
            <person name="Lopez P.J."/>
            <person name="Martens C."/>
            <person name="Maumus F."/>
            <person name="Michel G."/>
            <person name="Miranda-Saavedra D."/>
            <person name="Morales J."/>
            <person name="Moreau H."/>
            <person name="Motomura T."/>
            <person name="Nagasato C."/>
            <person name="Napoli C.A."/>
            <person name="Nelson D.R."/>
            <person name="Nyvall-Collen P."/>
            <person name="Peters A.F."/>
            <person name="Pommier C."/>
            <person name="Potin P."/>
            <person name="Poulain J."/>
            <person name="Quesneville H."/>
            <person name="Read B."/>
            <person name="Rensing S.A."/>
            <person name="Ritter A."/>
            <person name="Rousvoal S."/>
            <person name="Samanta M."/>
            <person name="Samson G."/>
            <person name="Schroeder D.C."/>
            <person name="Segurens B."/>
            <person name="Strittmatter M."/>
            <person name="Tonon T."/>
            <person name="Tregear J.W."/>
            <person name="Valentin K."/>
            <person name="von Dassow P."/>
            <person name="Yamagishi T."/>
            <person name="Van de Peer Y."/>
            <person name="Wincker P."/>
        </authorList>
    </citation>
    <scope>NUCLEOTIDE SEQUENCE [LARGE SCALE GENOMIC DNA]</scope>
    <source>
        <strain evidence="15">Ec32 / CCAP1310/4</strain>
    </source>
</reference>
<keyword evidence="6" id="KW-0443">Lipid metabolism</keyword>
<dbReference type="InterPro" id="IPR014729">
    <property type="entry name" value="Rossmann-like_a/b/a_fold"/>
</dbReference>
<evidence type="ECO:0000256" key="5">
    <source>
        <dbReference type="ARBA" id="ARBA00022695"/>
    </source>
</evidence>
<sequence length="582" mass="65005">MRCMSVATSSSSSARTVRKEALFLELVSSCLCQVLWRCARITGANTQKQETRTRTQHVRLPHLYVTVIFPCPRIISKSAYPGVPEEEKTGKTIVHMQAQQLQDALESAALFVLGSAPMSFLVDSFNAFLELLGAPVPPTDAEQLATWIAATMSTLASYYIFFGKRHKRRREHLYTELRRAQLQVTRLEEKLLEAEGEEDSGKGGREVRIWMDGAFDMMHYGHMNAFRQGKALGTHLVVGVNSDESIAKCKGPPVMNDQERLTAVEGCKFVDEVVPGVPYVMSPEYLEYVIDKYRIDFVVHGDDPCIVDGKDVYEAAKARGKYRSIPRTEGVSTTDIVGRMLLQSRSHHSLRGGEQEIPRLASFNRRREPTQVRSKFLTTSWMLRLFSAGVQAPPKGARVVYIDGAWDMFHAGHVAILKQARDFGDYLIAGVHSDEVVNAQRGLNMPIMNLNERVLSVLGCAYVNDVLIDAPLRMTREMIASLNIGAAVHGTVDDNMAVHATGDEGGQGQEGTRFSPYEVPKEIGIFHEIKSSSNLTVMEIVGRIEANQELFQRKYAKKMAAEDEYYKNRYKLTPKDATTASS</sequence>
<dbReference type="eggNOG" id="KOG2803">
    <property type="taxonomic scope" value="Eukaryota"/>
</dbReference>
<keyword evidence="7" id="KW-0594">Phospholipid biosynthesis</keyword>
<proteinExistence type="inferred from homology"/>